<dbReference type="InterPro" id="IPR023213">
    <property type="entry name" value="CAT-like_dom_sf"/>
</dbReference>
<dbReference type="InterPro" id="IPR050317">
    <property type="entry name" value="Plant_Fungal_Acyltransferase"/>
</dbReference>
<proteinExistence type="inferred from homology"/>
<organism evidence="5 6">
    <name type="scientific">Sorghum bicolor</name>
    <name type="common">Sorghum</name>
    <name type="synonym">Sorghum vulgare</name>
    <dbReference type="NCBI Taxonomy" id="4558"/>
    <lineage>
        <taxon>Eukaryota</taxon>
        <taxon>Viridiplantae</taxon>
        <taxon>Streptophyta</taxon>
        <taxon>Embryophyta</taxon>
        <taxon>Tracheophyta</taxon>
        <taxon>Spermatophyta</taxon>
        <taxon>Magnoliopsida</taxon>
        <taxon>Liliopsida</taxon>
        <taxon>Poales</taxon>
        <taxon>Poaceae</taxon>
        <taxon>PACMAD clade</taxon>
        <taxon>Panicoideae</taxon>
        <taxon>Andropogonodae</taxon>
        <taxon>Andropogoneae</taxon>
        <taxon>Sorghinae</taxon>
        <taxon>Sorghum</taxon>
    </lineage>
</organism>
<dbReference type="PANTHER" id="PTHR31642">
    <property type="entry name" value="TRICHOTHECENE 3-O-ACETYLTRANSFERASE"/>
    <property type="match status" value="1"/>
</dbReference>
<dbReference type="EMBL" id="CM027684">
    <property type="protein sequence ID" value="KAG0530595.1"/>
    <property type="molecule type" value="Genomic_DNA"/>
</dbReference>
<evidence type="ECO:0000313" key="6">
    <source>
        <dbReference type="Proteomes" id="UP000807115"/>
    </source>
</evidence>
<evidence type="ECO:0000256" key="1">
    <source>
        <dbReference type="ARBA" id="ARBA00009861"/>
    </source>
</evidence>
<gene>
    <name evidence="5" type="ORF">BDA96_05G200100</name>
</gene>
<keyword evidence="3" id="KW-0012">Acyltransferase</keyword>
<comment type="similarity">
    <text evidence="1">Belongs to the plant acyltransferase family.</text>
</comment>
<dbReference type="GO" id="GO:0016747">
    <property type="term" value="F:acyltransferase activity, transferring groups other than amino-acyl groups"/>
    <property type="evidence" value="ECO:0007669"/>
    <property type="project" value="UniProtKB-ARBA"/>
</dbReference>
<protein>
    <submittedName>
        <fullName evidence="5">Uncharacterized protein</fullName>
    </submittedName>
</protein>
<dbReference type="AlphaFoldDB" id="A0A921R1L7"/>
<evidence type="ECO:0000313" key="5">
    <source>
        <dbReference type="EMBL" id="KAG0530595.1"/>
    </source>
</evidence>
<dbReference type="Pfam" id="PF02458">
    <property type="entry name" value="Transferase"/>
    <property type="match status" value="1"/>
</dbReference>
<sequence length="467" mass="49667">MKITVQSSKSVKPDYGSRRSSAASFATADFVPLTVFDKVTVDVYVSRIYFFRPPAPPSSAMEAGLARALAEYREWAGRLAMDATTSGNNRGILLNDAGARFVEAAADVALDSVMPWEPTPETTSLHPTGDDDDDGGADELMLLQVTRFACGSFAVGTTAHHLVGDGPAATRGAAVDPVPVHDRVSFFVPRDPPRVEFAHRGAEFKPRGETPTGTSTSNSSPGAGGQVVVVHRAHFSREMISEVGAQSTGIIVGRRSQIPAIPIHHAACVVAHLWQCITKARRISTDSTATELHIAVNGRARMRRPPVPDGYTGNAVLWARPTATAGDLVAMPLRHVVELIRQGVSRIDDGYFRSFIDFASSGGAVENEQLVPTADASETAKSPHVAVYSVLGSPFHEIDFGGAGAGGHGGQPFFFMPSYVPVEGLVVVVPSFCNDGSVDAYVSLFSHNVDEFKTCCYSLEAAGEARL</sequence>
<accession>A0A921R1L7</accession>
<comment type="caution">
    <text evidence="5">The sequence shown here is derived from an EMBL/GenBank/DDBJ whole genome shotgun (WGS) entry which is preliminary data.</text>
</comment>
<reference evidence="5" key="2">
    <citation type="submission" date="2020-10" db="EMBL/GenBank/DDBJ databases">
        <authorList>
            <person name="Cooper E.A."/>
            <person name="Brenton Z.W."/>
            <person name="Flinn B.S."/>
            <person name="Jenkins J."/>
            <person name="Shu S."/>
            <person name="Flowers D."/>
            <person name="Luo F."/>
            <person name="Wang Y."/>
            <person name="Xia P."/>
            <person name="Barry K."/>
            <person name="Daum C."/>
            <person name="Lipzen A."/>
            <person name="Yoshinaga Y."/>
            <person name="Schmutz J."/>
            <person name="Saski C."/>
            <person name="Vermerris W."/>
            <person name="Kresovich S."/>
        </authorList>
    </citation>
    <scope>NUCLEOTIDE SEQUENCE</scope>
</reference>
<feature type="compositionally biased region" description="Low complexity" evidence="4">
    <location>
        <begin position="210"/>
        <end position="221"/>
    </location>
</feature>
<evidence type="ECO:0000256" key="3">
    <source>
        <dbReference type="ARBA" id="ARBA00023315"/>
    </source>
</evidence>
<evidence type="ECO:0000256" key="4">
    <source>
        <dbReference type="SAM" id="MobiDB-lite"/>
    </source>
</evidence>
<feature type="region of interest" description="Disordered" evidence="4">
    <location>
        <begin position="115"/>
        <end position="134"/>
    </location>
</feature>
<keyword evidence="2" id="KW-0808">Transferase</keyword>
<reference evidence="5" key="1">
    <citation type="journal article" date="2019" name="BMC Genomics">
        <title>A new reference genome for Sorghum bicolor reveals high levels of sequence similarity between sweet and grain genotypes: implications for the genetics of sugar metabolism.</title>
        <authorList>
            <person name="Cooper E.A."/>
            <person name="Brenton Z.W."/>
            <person name="Flinn B.S."/>
            <person name="Jenkins J."/>
            <person name="Shu S."/>
            <person name="Flowers D."/>
            <person name="Luo F."/>
            <person name="Wang Y."/>
            <person name="Xia P."/>
            <person name="Barry K."/>
            <person name="Daum C."/>
            <person name="Lipzen A."/>
            <person name="Yoshinaga Y."/>
            <person name="Schmutz J."/>
            <person name="Saski C."/>
            <person name="Vermerris W."/>
            <person name="Kresovich S."/>
        </authorList>
    </citation>
    <scope>NUCLEOTIDE SEQUENCE</scope>
</reference>
<dbReference type="Proteomes" id="UP000807115">
    <property type="component" value="Chromosome 5"/>
</dbReference>
<evidence type="ECO:0000256" key="2">
    <source>
        <dbReference type="ARBA" id="ARBA00022679"/>
    </source>
</evidence>
<name>A0A921R1L7_SORBI</name>
<dbReference type="Gene3D" id="3.30.559.10">
    <property type="entry name" value="Chloramphenicol acetyltransferase-like domain"/>
    <property type="match status" value="2"/>
</dbReference>
<dbReference type="PANTHER" id="PTHR31642:SF13">
    <property type="entry name" value="AGMATINE HYDROXYCINNAMOYLTRANSFERASE 1"/>
    <property type="match status" value="1"/>
</dbReference>
<feature type="region of interest" description="Disordered" evidence="4">
    <location>
        <begin position="200"/>
        <end position="224"/>
    </location>
</feature>